<accession>A0A6C0GZY7</accession>
<sequence>MSLNKTIDLVKLSTSPYLTCFELEKSVYQINKMKKVKIIKCPDDKSGISFEDAINQYLFDNLNKIDIIDIKYSDKSCLIIYKLI</sequence>
<proteinExistence type="predicted"/>
<name>A0A6C0GZY7_9ZZZZ</name>
<evidence type="ECO:0000313" key="1">
    <source>
        <dbReference type="EMBL" id="QHT73749.1"/>
    </source>
</evidence>
<protein>
    <submittedName>
        <fullName evidence="1">Uncharacterized protein</fullName>
    </submittedName>
</protein>
<organism evidence="1">
    <name type="scientific">viral metagenome</name>
    <dbReference type="NCBI Taxonomy" id="1070528"/>
    <lineage>
        <taxon>unclassified sequences</taxon>
        <taxon>metagenomes</taxon>
        <taxon>organismal metagenomes</taxon>
    </lineage>
</organism>
<dbReference type="AlphaFoldDB" id="A0A6C0GZY7"/>
<reference evidence="1" key="1">
    <citation type="journal article" date="2020" name="Nature">
        <title>Giant virus diversity and host interactions through global metagenomics.</title>
        <authorList>
            <person name="Schulz F."/>
            <person name="Roux S."/>
            <person name="Paez-Espino D."/>
            <person name="Jungbluth S."/>
            <person name="Walsh D.A."/>
            <person name="Denef V.J."/>
            <person name="McMahon K.D."/>
            <person name="Konstantinidis K.T."/>
            <person name="Eloe-Fadrosh E.A."/>
            <person name="Kyrpides N.C."/>
            <person name="Woyke T."/>
        </authorList>
    </citation>
    <scope>NUCLEOTIDE SEQUENCE</scope>
    <source>
        <strain evidence="1">GVMAG-M-3300023179-4</strain>
    </source>
</reference>
<dbReference type="EMBL" id="MN739831">
    <property type="protein sequence ID" value="QHT73749.1"/>
    <property type="molecule type" value="Genomic_DNA"/>
</dbReference>